<dbReference type="NCBIfam" id="TIGR00447">
    <property type="entry name" value="pth"/>
    <property type="match status" value="1"/>
</dbReference>
<dbReference type="CDD" id="cd00462">
    <property type="entry name" value="PTH"/>
    <property type="match status" value="1"/>
</dbReference>
<dbReference type="Proteomes" id="UP000198461">
    <property type="component" value="Unassembled WGS sequence"/>
</dbReference>
<dbReference type="InterPro" id="IPR001328">
    <property type="entry name" value="Pept_tRNA_hydro"/>
</dbReference>
<feature type="binding site" evidence="7">
    <location>
        <position position="68"/>
    </location>
    <ligand>
        <name>tRNA</name>
        <dbReference type="ChEBI" id="CHEBI:17843"/>
    </ligand>
</feature>
<feature type="binding site" evidence="7">
    <location>
        <position position="116"/>
    </location>
    <ligand>
        <name>tRNA</name>
        <dbReference type="ChEBI" id="CHEBI:17843"/>
    </ligand>
</feature>
<evidence type="ECO:0000256" key="9">
    <source>
        <dbReference type="RuleBase" id="RU004320"/>
    </source>
</evidence>
<dbReference type="SUPFAM" id="SSF53178">
    <property type="entry name" value="Peptidyl-tRNA hydrolase-like"/>
    <property type="match status" value="1"/>
</dbReference>
<evidence type="ECO:0000313" key="10">
    <source>
        <dbReference type="EMBL" id="SIO07572.1"/>
    </source>
</evidence>
<dbReference type="GO" id="GO:0072344">
    <property type="term" value="P:rescue of stalled ribosome"/>
    <property type="evidence" value="ECO:0007669"/>
    <property type="project" value="UniProtKB-UniRule"/>
</dbReference>
<organism evidence="10 11">
    <name type="scientific">Sulfurivirga caldicuralii</name>
    <dbReference type="NCBI Taxonomy" id="364032"/>
    <lineage>
        <taxon>Bacteria</taxon>
        <taxon>Pseudomonadati</taxon>
        <taxon>Pseudomonadota</taxon>
        <taxon>Gammaproteobacteria</taxon>
        <taxon>Thiotrichales</taxon>
        <taxon>Piscirickettsiaceae</taxon>
        <taxon>Sulfurivirga</taxon>
    </lineage>
</organism>
<evidence type="ECO:0000256" key="4">
    <source>
        <dbReference type="ARBA" id="ARBA00022884"/>
    </source>
</evidence>
<dbReference type="Pfam" id="PF01195">
    <property type="entry name" value="Pept_tRNA_hydro"/>
    <property type="match status" value="1"/>
</dbReference>
<dbReference type="RefSeq" id="WP_074201633.1">
    <property type="nucleotide sequence ID" value="NZ_FSRE01000003.1"/>
</dbReference>
<feature type="binding site" evidence="7">
    <location>
        <position position="70"/>
    </location>
    <ligand>
        <name>tRNA</name>
        <dbReference type="ChEBI" id="CHEBI:17843"/>
    </ligand>
</feature>
<keyword evidence="11" id="KW-1185">Reference proteome</keyword>
<keyword evidence="2 7" id="KW-0820">tRNA-binding</keyword>
<dbReference type="GO" id="GO:0005737">
    <property type="term" value="C:cytoplasm"/>
    <property type="evidence" value="ECO:0007669"/>
    <property type="project" value="UniProtKB-SubCell"/>
</dbReference>
<name>A0A1N6GJJ8_9GAMM</name>
<reference evidence="11" key="1">
    <citation type="submission" date="2016-11" db="EMBL/GenBank/DDBJ databases">
        <authorList>
            <person name="Varghese N."/>
            <person name="Submissions S."/>
        </authorList>
    </citation>
    <scope>NUCLEOTIDE SEQUENCE [LARGE SCALE GENOMIC DNA]</scope>
    <source>
        <strain evidence="11">DSM 17737</strain>
    </source>
</reference>
<dbReference type="PANTHER" id="PTHR17224">
    <property type="entry name" value="PEPTIDYL-TRNA HYDROLASE"/>
    <property type="match status" value="1"/>
</dbReference>
<dbReference type="InterPro" id="IPR018171">
    <property type="entry name" value="Pept_tRNA_hydro_CS"/>
</dbReference>
<sequence>MCKVKAIVGLGNPGPKYAETRHNAGFWFVDEVARQQGVQFRPEAKFHGEAARVSIDGNDVWLLKPSTFMNCSGKSVQALARFYRIPPEAILVAHDELDLPVGTVRLKRGGGHGGHNGLKDIIKALGSREFGRLRIGIDHPGDRNQVVDYVLKAPGKLARQLIDDAIYEATRYLPEIVSGDWERAMNHLHAFKAGN</sequence>
<dbReference type="PANTHER" id="PTHR17224:SF1">
    <property type="entry name" value="PEPTIDYL-TRNA HYDROLASE"/>
    <property type="match status" value="1"/>
</dbReference>
<evidence type="ECO:0000256" key="7">
    <source>
        <dbReference type="HAMAP-Rule" id="MF_00083"/>
    </source>
</evidence>
<proteinExistence type="inferred from homology"/>
<comment type="similarity">
    <text evidence="5 7 9">Belongs to the PTH family.</text>
</comment>
<dbReference type="OrthoDB" id="9800507at2"/>
<evidence type="ECO:0000256" key="3">
    <source>
        <dbReference type="ARBA" id="ARBA00022801"/>
    </source>
</evidence>
<dbReference type="Gene3D" id="3.40.50.1470">
    <property type="entry name" value="Peptidyl-tRNA hydrolase"/>
    <property type="match status" value="1"/>
</dbReference>
<dbReference type="PROSITE" id="PS01195">
    <property type="entry name" value="PEPT_TRNA_HYDROL_1"/>
    <property type="match status" value="1"/>
</dbReference>
<comment type="function">
    <text evidence="7">Hydrolyzes ribosome-free peptidyl-tRNAs (with 1 or more amino acids incorporated), which drop off the ribosome during protein synthesis, or as a result of ribosome stalling.</text>
</comment>
<dbReference type="HAMAP" id="MF_00083">
    <property type="entry name" value="Pept_tRNA_hydro_bact"/>
    <property type="match status" value="1"/>
</dbReference>
<evidence type="ECO:0000256" key="8">
    <source>
        <dbReference type="RuleBase" id="RU000673"/>
    </source>
</evidence>
<dbReference type="FunFam" id="3.40.50.1470:FF:000001">
    <property type="entry name" value="Peptidyl-tRNA hydrolase"/>
    <property type="match status" value="1"/>
</dbReference>
<evidence type="ECO:0000313" key="11">
    <source>
        <dbReference type="Proteomes" id="UP000198461"/>
    </source>
</evidence>
<evidence type="ECO:0000256" key="1">
    <source>
        <dbReference type="ARBA" id="ARBA00013260"/>
    </source>
</evidence>
<dbReference type="EMBL" id="FSRE01000003">
    <property type="protein sequence ID" value="SIO07572.1"/>
    <property type="molecule type" value="Genomic_DNA"/>
</dbReference>
<protein>
    <recommendedName>
        <fullName evidence="6 7">Peptidyl-tRNA hydrolase</fullName>
        <shortName evidence="7">Pth</shortName>
        <ecNumber evidence="1 7">3.1.1.29</ecNumber>
    </recommendedName>
</protein>
<feature type="active site" description="Proton acceptor" evidence="7">
    <location>
        <position position="22"/>
    </location>
</feature>
<keyword evidence="7" id="KW-0963">Cytoplasm</keyword>
<dbReference type="STRING" id="364032.SAMN05443662_1368"/>
<comment type="catalytic activity">
    <reaction evidence="7 8">
        <text>an N-acyl-L-alpha-aminoacyl-tRNA + H2O = an N-acyl-L-amino acid + a tRNA + H(+)</text>
        <dbReference type="Rhea" id="RHEA:54448"/>
        <dbReference type="Rhea" id="RHEA-COMP:10123"/>
        <dbReference type="Rhea" id="RHEA-COMP:13883"/>
        <dbReference type="ChEBI" id="CHEBI:15377"/>
        <dbReference type="ChEBI" id="CHEBI:15378"/>
        <dbReference type="ChEBI" id="CHEBI:59874"/>
        <dbReference type="ChEBI" id="CHEBI:78442"/>
        <dbReference type="ChEBI" id="CHEBI:138191"/>
        <dbReference type="EC" id="3.1.1.29"/>
    </reaction>
</comment>
<feature type="binding site" evidence="7">
    <location>
        <position position="17"/>
    </location>
    <ligand>
        <name>tRNA</name>
        <dbReference type="ChEBI" id="CHEBI:17843"/>
    </ligand>
</feature>
<dbReference type="GO" id="GO:0004045">
    <property type="term" value="F:peptidyl-tRNA hydrolase activity"/>
    <property type="evidence" value="ECO:0007669"/>
    <property type="project" value="UniProtKB-UniRule"/>
</dbReference>
<evidence type="ECO:0000256" key="6">
    <source>
        <dbReference type="ARBA" id="ARBA00050038"/>
    </source>
</evidence>
<evidence type="ECO:0000256" key="2">
    <source>
        <dbReference type="ARBA" id="ARBA00022555"/>
    </source>
</evidence>
<comment type="subunit">
    <text evidence="7">Monomer.</text>
</comment>
<accession>A0A1N6GJJ8</accession>
<dbReference type="GO" id="GO:0000049">
    <property type="term" value="F:tRNA binding"/>
    <property type="evidence" value="ECO:0007669"/>
    <property type="project" value="UniProtKB-UniRule"/>
</dbReference>
<comment type="function">
    <text evidence="7">Catalyzes the release of premature peptidyl moieties from peptidyl-tRNA molecules trapped in stalled 50S ribosomal subunits, and thus maintains levels of free tRNAs and 50S ribosomes.</text>
</comment>
<dbReference type="InterPro" id="IPR036416">
    <property type="entry name" value="Pept_tRNA_hydro_sf"/>
</dbReference>
<feature type="site" description="Discriminates between blocked and unblocked aminoacyl-tRNA" evidence="7">
    <location>
        <position position="12"/>
    </location>
</feature>
<keyword evidence="4 7" id="KW-0694">RNA-binding</keyword>
<comment type="subcellular location">
    <subcellularLocation>
        <location evidence="7">Cytoplasm</location>
    </subcellularLocation>
</comment>
<dbReference type="AlphaFoldDB" id="A0A1N6GJJ8"/>
<dbReference type="PROSITE" id="PS01196">
    <property type="entry name" value="PEPT_TRNA_HYDROL_2"/>
    <property type="match status" value="1"/>
</dbReference>
<gene>
    <name evidence="7" type="primary">pth</name>
    <name evidence="10" type="ORF">SAMN05443662_1368</name>
</gene>
<dbReference type="GO" id="GO:0006515">
    <property type="term" value="P:protein quality control for misfolded or incompletely synthesized proteins"/>
    <property type="evidence" value="ECO:0007669"/>
    <property type="project" value="UniProtKB-UniRule"/>
</dbReference>
<feature type="site" description="Stabilizes the basic form of H active site to accept a proton" evidence="7">
    <location>
        <position position="95"/>
    </location>
</feature>
<keyword evidence="3 7" id="KW-0378">Hydrolase</keyword>
<dbReference type="EC" id="3.1.1.29" evidence="1 7"/>
<evidence type="ECO:0000256" key="5">
    <source>
        <dbReference type="ARBA" id="ARBA00038063"/>
    </source>
</evidence>